<dbReference type="EMBL" id="LFYR01001027">
    <property type="protein sequence ID" value="KMZ65604.1"/>
    <property type="molecule type" value="Genomic_DNA"/>
</dbReference>
<accession>A0A0K9P9H1</accession>
<dbReference type="GO" id="GO:0003700">
    <property type="term" value="F:DNA-binding transcription factor activity"/>
    <property type="evidence" value="ECO:0007669"/>
    <property type="project" value="InterPro"/>
</dbReference>
<dbReference type="PANTHER" id="PTHR31985:SF130">
    <property type="entry name" value="ETHYLENE-RESPONSIVE TRANSCRIPTION FACTOR ERF034"/>
    <property type="match status" value="1"/>
</dbReference>
<dbReference type="Pfam" id="PF00847">
    <property type="entry name" value="AP2"/>
    <property type="match status" value="1"/>
</dbReference>
<evidence type="ECO:0000313" key="11">
    <source>
        <dbReference type="Proteomes" id="UP000036987"/>
    </source>
</evidence>
<sequence length="230" mass="25129">MANSGKNIYKSGQETTINNSVASSTALESKKKINKKSSGATAAPTTATSSYHGVRMRSWGKWVSEIREPKKKSRIWLGTFPTAKMAARAHDVAAMTVKGSSAILNFPELAGSLPRPASTSPRDIRAAAVKAATMDSLAQEELCEVFQLPTILDLDSSPASFSFNDYLYSIDTTLDSLPYTFPWHGGSVDVDASFLSDYHYELLQEEMIDSAGVMLQTSSSYLWDGRMDNY</sequence>
<evidence type="ECO:0000259" key="9">
    <source>
        <dbReference type="PROSITE" id="PS51032"/>
    </source>
</evidence>
<keyword evidence="11" id="KW-1185">Reference proteome</keyword>
<dbReference type="PROSITE" id="PS51032">
    <property type="entry name" value="AP2_ERF"/>
    <property type="match status" value="1"/>
</dbReference>
<dbReference type="GO" id="GO:0003677">
    <property type="term" value="F:DNA binding"/>
    <property type="evidence" value="ECO:0007669"/>
    <property type="project" value="UniProtKB-KW"/>
</dbReference>
<comment type="similarity">
    <text evidence="7">Belongs to the AP2/ERF transcription factor family. ERF subfamily.</text>
</comment>
<evidence type="ECO:0000256" key="7">
    <source>
        <dbReference type="ARBA" id="ARBA00024343"/>
    </source>
</evidence>
<keyword evidence="3" id="KW-0238">DNA-binding</keyword>
<reference evidence="11" key="1">
    <citation type="journal article" date="2016" name="Nature">
        <title>The genome of the seagrass Zostera marina reveals angiosperm adaptation to the sea.</title>
        <authorList>
            <person name="Olsen J.L."/>
            <person name="Rouze P."/>
            <person name="Verhelst B."/>
            <person name="Lin Y.-C."/>
            <person name="Bayer T."/>
            <person name="Collen J."/>
            <person name="Dattolo E."/>
            <person name="De Paoli E."/>
            <person name="Dittami S."/>
            <person name="Maumus F."/>
            <person name="Michel G."/>
            <person name="Kersting A."/>
            <person name="Lauritano C."/>
            <person name="Lohaus R."/>
            <person name="Toepel M."/>
            <person name="Tonon T."/>
            <person name="Vanneste K."/>
            <person name="Amirebrahimi M."/>
            <person name="Brakel J."/>
            <person name="Bostroem C."/>
            <person name="Chovatia M."/>
            <person name="Grimwood J."/>
            <person name="Jenkins J.W."/>
            <person name="Jueterbock A."/>
            <person name="Mraz A."/>
            <person name="Stam W.T."/>
            <person name="Tice H."/>
            <person name="Bornberg-Bauer E."/>
            <person name="Green P.J."/>
            <person name="Pearson G.A."/>
            <person name="Procaccini G."/>
            <person name="Duarte C.M."/>
            <person name="Schmutz J."/>
            <person name="Reusch T.B.H."/>
            <person name="Van de Peer Y."/>
        </authorList>
    </citation>
    <scope>NUCLEOTIDE SEQUENCE [LARGE SCALE GENOMIC DNA]</scope>
    <source>
        <strain evidence="11">cv. Finnish</strain>
    </source>
</reference>
<dbReference type="InterPro" id="IPR016177">
    <property type="entry name" value="DNA-bd_dom_sf"/>
</dbReference>
<dbReference type="PRINTS" id="PR00367">
    <property type="entry name" value="ETHRSPELEMNT"/>
</dbReference>
<dbReference type="InterPro" id="IPR001471">
    <property type="entry name" value="AP2/ERF_dom"/>
</dbReference>
<gene>
    <name evidence="10" type="ORF">ZOSMA_317G00200</name>
</gene>
<keyword evidence="6" id="KW-0539">Nucleus</keyword>
<feature type="region of interest" description="Disordered" evidence="8">
    <location>
        <begin position="1"/>
        <end position="50"/>
    </location>
</feature>
<dbReference type="SMART" id="SM00380">
    <property type="entry name" value="AP2"/>
    <property type="match status" value="1"/>
</dbReference>
<dbReference type="Gene3D" id="3.30.730.10">
    <property type="entry name" value="AP2/ERF domain"/>
    <property type="match status" value="1"/>
</dbReference>
<comment type="subcellular location">
    <subcellularLocation>
        <location evidence="1">Nucleus</location>
    </subcellularLocation>
</comment>
<feature type="compositionally biased region" description="Polar residues" evidence="8">
    <location>
        <begin position="1"/>
        <end position="27"/>
    </location>
</feature>
<dbReference type="FunFam" id="3.30.730.10:FF:000001">
    <property type="entry name" value="Ethylene-responsive transcription factor 2"/>
    <property type="match status" value="1"/>
</dbReference>
<dbReference type="OrthoDB" id="1932364at2759"/>
<dbReference type="InterPro" id="IPR036955">
    <property type="entry name" value="AP2/ERF_dom_sf"/>
</dbReference>
<evidence type="ECO:0000256" key="1">
    <source>
        <dbReference type="ARBA" id="ARBA00004123"/>
    </source>
</evidence>
<proteinExistence type="inferred from homology"/>
<dbReference type="CDD" id="cd00018">
    <property type="entry name" value="AP2"/>
    <property type="match status" value="1"/>
</dbReference>
<keyword evidence="2" id="KW-0805">Transcription regulation</keyword>
<organism evidence="10 11">
    <name type="scientific">Zostera marina</name>
    <name type="common">Eelgrass</name>
    <dbReference type="NCBI Taxonomy" id="29655"/>
    <lineage>
        <taxon>Eukaryota</taxon>
        <taxon>Viridiplantae</taxon>
        <taxon>Streptophyta</taxon>
        <taxon>Embryophyta</taxon>
        <taxon>Tracheophyta</taxon>
        <taxon>Spermatophyta</taxon>
        <taxon>Magnoliopsida</taxon>
        <taxon>Liliopsida</taxon>
        <taxon>Zosteraceae</taxon>
        <taxon>Zostera</taxon>
    </lineage>
</organism>
<dbReference type="AlphaFoldDB" id="A0A0K9P9H1"/>
<evidence type="ECO:0000313" key="10">
    <source>
        <dbReference type="EMBL" id="KMZ65604.1"/>
    </source>
</evidence>
<evidence type="ECO:0000256" key="6">
    <source>
        <dbReference type="ARBA" id="ARBA00023242"/>
    </source>
</evidence>
<evidence type="ECO:0000256" key="5">
    <source>
        <dbReference type="ARBA" id="ARBA00023163"/>
    </source>
</evidence>
<evidence type="ECO:0000256" key="4">
    <source>
        <dbReference type="ARBA" id="ARBA00023159"/>
    </source>
</evidence>
<evidence type="ECO:0000256" key="3">
    <source>
        <dbReference type="ARBA" id="ARBA00023125"/>
    </source>
</evidence>
<dbReference type="InterPro" id="IPR051032">
    <property type="entry name" value="AP2/ERF_TF_ERF_subfamily"/>
</dbReference>
<dbReference type="GO" id="GO:0005634">
    <property type="term" value="C:nucleus"/>
    <property type="evidence" value="ECO:0007669"/>
    <property type="project" value="UniProtKB-SubCell"/>
</dbReference>
<name>A0A0K9P9H1_ZOSMR</name>
<dbReference type="Proteomes" id="UP000036987">
    <property type="component" value="Unassembled WGS sequence"/>
</dbReference>
<protein>
    <submittedName>
        <fullName evidence="10">Dehydration-responsive element-binding protein 3</fullName>
    </submittedName>
</protein>
<dbReference type="SUPFAM" id="SSF54171">
    <property type="entry name" value="DNA-binding domain"/>
    <property type="match status" value="1"/>
</dbReference>
<feature type="compositionally biased region" description="Low complexity" evidence="8">
    <location>
        <begin position="37"/>
        <end position="50"/>
    </location>
</feature>
<evidence type="ECO:0000256" key="8">
    <source>
        <dbReference type="SAM" id="MobiDB-lite"/>
    </source>
</evidence>
<keyword evidence="5" id="KW-0804">Transcription</keyword>
<feature type="domain" description="AP2/ERF" evidence="9">
    <location>
        <begin position="50"/>
        <end position="107"/>
    </location>
</feature>
<dbReference type="PANTHER" id="PTHR31985">
    <property type="entry name" value="ETHYLENE-RESPONSIVE TRANSCRIPTION FACTOR ERF042-RELATED"/>
    <property type="match status" value="1"/>
</dbReference>
<comment type="caution">
    <text evidence="10">The sequence shown here is derived from an EMBL/GenBank/DDBJ whole genome shotgun (WGS) entry which is preliminary data.</text>
</comment>
<evidence type="ECO:0000256" key="2">
    <source>
        <dbReference type="ARBA" id="ARBA00023015"/>
    </source>
</evidence>
<keyword evidence="4" id="KW-0010">Activator</keyword>